<dbReference type="PANTHER" id="PTHR42953">
    <property type="entry name" value="HIGH-AFFINITY ZINC UPTAKE SYSTEM PROTEIN ZNUA-RELATED"/>
    <property type="match status" value="1"/>
</dbReference>
<sequence>MCVALLGACSAPEGQSVGEGKASVVASTPILADAVQNVAGDVADVHTLMARGVDPHSYEPSLHATRDIAYADAIFTNGLLLEPQSLTNTIAATVRDTTPVVALAQEAQRYGFAPIPLVEDASLDAVWLGLRVDTGQQLPTTGVADLHLVDVDGPGATFAFILGTFGTPEVVFNSHDGLDSRDVKTLPVDAHTHLSWAFSKPGVYKLTFESHIRDAVGAPERASAESTVTVVVGQDPARVTPGLHAVEKGHVDITTELDGQGAAHLVLNSDDDGRMDPVNVAVTVPNTTLQPIPPERPFRFLGTPGEETYLLPQAVLGNHVHGELDPHVWHDVRAMKAIVQVIRDELAAVDPRHAEIYQANARDYLQKLDAADEMMHESVSAVPEEQRNLVTTHHGYAYLARAYGMRVAGFVTPNPSVEPSPRDVIAFTRTLENLHVPAVFLEPQLAGRSTVLTETAARLGIEVCPIWGDTLDPPGSGPADTYIHLVEANAASIRRCLGRNEK</sequence>
<dbReference type="GO" id="GO:0046872">
    <property type="term" value="F:metal ion binding"/>
    <property type="evidence" value="ECO:0007669"/>
    <property type="project" value="UniProtKB-KW"/>
</dbReference>
<dbReference type="PRINTS" id="PR00690">
    <property type="entry name" value="ADHESNFAMILY"/>
</dbReference>
<organism evidence="5 6">
    <name type="scientific">Corynebacterium lipophilum</name>
    <dbReference type="NCBI Taxonomy" id="2804918"/>
    <lineage>
        <taxon>Bacteria</taxon>
        <taxon>Bacillati</taxon>
        <taxon>Actinomycetota</taxon>
        <taxon>Actinomycetes</taxon>
        <taxon>Mycobacteriales</taxon>
        <taxon>Corynebacteriaceae</taxon>
        <taxon>Corynebacterium</taxon>
    </lineage>
</organism>
<keyword evidence="2 4" id="KW-0813">Transport</keyword>
<dbReference type="Proteomes" id="UP001205920">
    <property type="component" value="Unassembled WGS sequence"/>
</dbReference>
<dbReference type="InterPro" id="IPR006127">
    <property type="entry name" value="ZnuA-like"/>
</dbReference>
<dbReference type="InterPro" id="IPR022434">
    <property type="entry name" value="ABC_LPXTG_lipo_actinobac"/>
</dbReference>
<comment type="similarity">
    <text evidence="1 4">Belongs to the bacterial solute-binding protein 9 family.</text>
</comment>
<evidence type="ECO:0000256" key="2">
    <source>
        <dbReference type="ARBA" id="ARBA00022448"/>
    </source>
</evidence>
<dbReference type="InterPro" id="IPR006129">
    <property type="entry name" value="AdhesinB"/>
</dbReference>
<protein>
    <submittedName>
        <fullName evidence="5">Anchored repeat ABC transporter, substrate-binding protein</fullName>
    </submittedName>
</protein>
<name>A0AAW5HUJ8_9CORY</name>
<dbReference type="NCBIfam" id="TIGR03772">
    <property type="entry name" value="anch_rpt_subst"/>
    <property type="match status" value="1"/>
</dbReference>
<evidence type="ECO:0000256" key="1">
    <source>
        <dbReference type="ARBA" id="ARBA00011028"/>
    </source>
</evidence>
<dbReference type="InterPro" id="IPR022435">
    <property type="entry name" value="Surface-anchored_actinobac"/>
</dbReference>
<proteinExistence type="inferred from homology"/>
<dbReference type="Gene3D" id="3.40.50.1980">
    <property type="entry name" value="Nitrogenase molybdenum iron protein domain"/>
    <property type="match status" value="2"/>
</dbReference>
<evidence type="ECO:0000256" key="4">
    <source>
        <dbReference type="RuleBase" id="RU003512"/>
    </source>
</evidence>
<dbReference type="GO" id="GO:0030313">
    <property type="term" value="C:cell envelope"/>
    <property type="evidence" value="ECO:0007669"/>
    <property type="project" value="UniProtKB-SubCell"/>
</dbReference>
<dbReference type="GO" id="GO:0007155">
    <property type="term" value="P:cell adhesion"/>
    <property type="evidence" value="ECO:0007669"/>
    <property type="project" value="InterPro"/>
</dbReference>
<dbReference type="PANTHER" id="PTHR42953:SF3">
    <property type="entry name" value="HIGH-AFFINITY ZINC UPTAKE SYSTEM PROTEIN ZNUA"/>
    <property type="match status" value="1"/>
</dbReference>
<reference evidence="5 6" key="1">
    <citation type="submission" date="2021-01" db="EMBL/GenBank/DDBJ databases">
        <title>Identification and Characterization of Corynebacterium sp.</title>
        <authorList>
            <person name="Luo Q."/>
            <person name="Qu P."/>
            <person name="Chen Q."/>
        </authorList>
    </citation>
    <scope>NUCLEOTIDE SEQUENCE [LARGE SCALE GENOMIC DNA]</scope>
    <source>
        <strain evidence="5 6">MC-18</strain>
    </source>
</reference>
<keyword evidence="3" id="KW-0732">Signal</keyword>
<dbReference type="NCBIfam" id="NF038134">
    <property type="entry name" value="choice_anch_M"/>
    <property type="match status" value="1"/>
</dbReference>
<dbReference type="PRINTS" id="PR00691">
    <property type="entry name" value="ADHESINB"/>
</dbReference>
<dbReference type="AlphaFoldDB" id="A0AAW5HUJ8"/>
<dbReference type="Pfam" id="PF01297">
    <property type="entry name" value="ZnuA"/>
    <property type="match status" value="2"/>
</dbReference>
<gene>
    <name evidence="5" type="ORF">JMN37_02885</name>
</gene>
<comment type="caution">
    <text evidence="5">The sequence shown here is derived from an EMBL/GenBank/DDBJ whole genome shotgun (WGS) entry which is preliminary data.</text>
</comment>
<evidence type="ECO:0000256" key="3">
    <source>
        <dbReference type="ARBA" id="ARBA00022729"/>
    </source>
</evidence>
<dbReference type="NCBIfam" id="TIGR03769">
    <property type="entry name" value="P_ac_wall_RPT"/>
    <property type="match status" value="1"/>
</dbReference>
<dbReference type="InterPro" id="IPR050492">
    <property type="entry name" value="Bact_metal-bind_prot9"/>
</dbReference>
<evidence type="ECO:0000313" key="5">
    <source>
        <dbReference type="EMBL" id="MCO6393938.1"/>
    </source>
</evidence>
<dbReference type="EMBL" id="JAEUWV010000002">
    <property type="protein sequence ID" value="MCO6393938.1"/>
    <property type="molecule type" value="Genomic_DNA"/>
</dbReference>
<dbReference type="InterPro" id="IPR006128">
    <property type="entry name" value="Lipoprotein_PsaA-like"/>
</dbReference>
<dbReference type="SUPFAM" id="SSF53807">
    <property type="entry name" value="Helical backbone' metal receptor"/>
    <property type="match status" value="1"/>
</dbReference>
<keyword evidence="6" id="KW-1185">Reference proteome</keyword>
<accession>A0AAW5HUJ8</accession>
<evidence type="ECO:0000313" key="6">
    <source>
        <dbReference type="Proteomes" id="UP001205920"/>
    </source>
</evidence>
<dbReference type="GO" id="GO:0030001">
    <property type="term" value="P:metal ion transport"/>
    <property type="evidence" value="ECO:0007669"/>
    <property type="project" value="InterPro"/>
</dbReference>